<dbReference type="Pfam" id="PF00133">
    <property type="entry name" value="tRNA-synt_1"/>
    <property type="match status" value="1"/>
</dbReference>
<dbReference type="FunFam" id="3.40.50.620:FF:000395">
    <property type="entry name" value="Leucine--tRNA ligase"/>
    <property type="match status" value="1"/>
</dbReference>
<keyword evidence="6 9" id="KW-0648">Protein biosynthesis</keyword>
<feature type="domain" description="Leucyl-tRNA synthetase editing" evidence="14">
    <location>
        <begin position="221"/>
        <end position="404"/>
    </location>
</feature>
<dbReference type="InterPro" id="IPR014729">
    <property type="entry name" value="Rossmann-like_a/b/a_fold"/>
</dbReference>
<keyword evidence="3 9" id="KW-0436">Ligase</keyword>
<dbReference type="Gene3D" id="3.40.50.620">
    <property type="entry name" value="HUPs"/>
    <property type="match status" value="2"/>
</dbReference>
<evidence type="ECO:0000256" key="3">
    <source>
        <dbReference type="ARBA" id="ARBA00022598"/>
    </source>
</evidence>
<dbReference type="FunFam" id="1.10.730.10:FF:000003">
    <property type="entry name" value="Leucine--tRNA ligase"/>
    <property type="match status" value="1"/>
</dbReference>
<dbReference type="Pfam" id="PF13603">
    <property type="entry name" value="tRNA-synt_1_2"/>
    <property type="match status" value="1"/>
</dbReference>
<dbReference type="Pfam" id="PF08264">
    <property type="entry name" value="Anticodon_1"/>
    <property type="match status" value="1"/>
</dbReference>
<dbReference type="GO" id="GO:0002161">
    <property type="term" value="F:aminoacyl-tRNA deacylase activity"/>
    <property type="evidence" value="ECO:0007669"/>
    <property type="project" value="InterPro"/>
</dbReference>
<dbReference type="FunFam" id="3.90.740.10:FF:000012">
    <property type="entry name" value="Leucine--tRNA ligase"/>
    <property type="match status" value="1"/>
</dbReference>
<dbReference type="EMBL" id="AP022839">
    <property type="protein sequence ID" value="BCA95285.1"/>
    <property type="molecule type" value="Genomic_DNA"/>
</dbReference>
<evidence type="ECO:0000256" key="9">
    <source>
        <dbReference type="HAMAP-Rule" id="MF_00049"/>
    </source>
</evidence>
<evidence type="ECO:0000259" key="12">
    <source>
        <dbReference type="Pfam" id="PF08264"/>
    </source>
</evidence>
<keyword evidence="5 9" id="KW-0067">ATP-binding</keyword>
<dbReference type="InterPro" id="IPR009008">
    <property type="entry name" value="Val/Leu/Ile-tRNA-synth_edit"/>
</dbReference>
<feature type="domain" description="Methionyl/Leucyl tRNA synthetase" evidence="13">
    <location>
        <begin position="39"/>
        <end position="171"/>
    </location>
</feature>
<dbReference type="InterPro" id="IPR002302">
    <property type="entry name" value="Leu-tRNA-ligase"/>
</dbReference>
<sequence>MDNTYKPQEVEEQAQQYWHKKQSFNVTEDLNKEKFYCLSMFPYPSGTLHMGHVRNYTLGDVISRYQRALGKNVLQPIGWDAFGLPAENAAIKNGIPPAEWTRKNIAAMKEQFLRLGNAYDWKREIATCDPEYYRWEQWFFIRLFEKGLVYKKNAVVNWDPIDQTVLANEQVVDGRGWRSGALVERKEISQWFIKITSYADELLNSLDTLDEWPAQVKQMQRNWIGRSIGTEIYFSVNNYPKRVKVYTTRPDTLMGATYLAVATDHPIAKEAAANNPEVKAFLDSCQGTKMAEAELATMEKRGIATGMSAIHPITGKELPIWAANFVLMQYGSGAVMAVPAHDQRDWEFAKKYNLPIVEVIKPENEFKHDLGQSAYTGEGSLINSHQFDKLHSSQAIEDITNYLEEHEAGKATINYRLRDWGVSRQRYWGTPIPMILCEQCGLVPVPDEELPVVLPENVQITGAGSPLAQCNEFVNVSCPKCGQDASRETDTFDTFVESSWYYARFACKGQENAMLDDRAKYWTPVDQYIGGIEHAVMHLLYARFFHKLMRDEGLVNSDEPFKALLTQGMVLKDGHKMSKSVGNVVDPNHLITTYGADTARLFVMFAAPPEQSLEWSDTAVEGAHRFLKRLWTFAHQHLNMLIDINDIILSGNGHVDWQNAESRLKKSRHIVHQILAQATNDYERNQFNTVVSGCMKLFNEISGYSIETEEDKFFVHSGMSIILRLLAPITPHICHYLWQQLGFEKAIIDAPWPRVDKGALKTDEADFVVQVNGKLRAQFTASVDTAEEVLIETAKQHVQDFIIDKTIKKSIVVAHRQLINLVVG</sequence>
<keyword evidence="4 9" id="KW-0547">Nucleotide-binding</keyword>
<dbReference type="AlphaFoldDB" id="A0A6F8T3M7"/>
<dbReference type="InterPro" id="IPR002300">
    <property type="entry name" value="aa-tRNA-synth_Ia"/>
</dbReference>
<evidence type="ECO:0000256" key="10">
    <source>
        <dbReference type="RuleBase" id="RU363035"/>
    </source>
</evidence>
<gene>
    <name evidence="9 15" type="primary">leuS</name>
    <name evidence="15" type="ORF">TUM19329_16460</name>
</gene>
<evidence type="ECO:0000259" key="14">
    <source>
        <dbReference type="Pfam" id="PF13603"/>
    </source>
</evidence>
<dbReference type="GO" id="GO:0004823">
    <property type="term" value="F:leucine-tRNA ligase activity"/>
    <property type="evidence" value="ECO:0007669"/>
    <property type="project" value="UniProtKB-UniRule"/>
</dbReference>
<reference evidence="15" key="1">
    <citation type="journal article" date="2020" name="Microbiol. Resour. Announc.">
        <title>Complete Genome Sequence of Novel Psychrotolerant Legionella Strain TUM19329, Isolated from Antarctic Lake Sediment.</title>
        <authorList>
            <person name="Shimada S."/>
            <person name="Nakai R."/>
            <person name="Aoki K."/>
            <person name="Shimoeda N."/>
            <person name="Ohno G."/>
            <person name="Miyazaki Y."/>
            <person name="Kudoh S."/>
            <person name="Imura S."/>
            <person name="Watanabe K."/>
            <person name="Ishii Y."/>
            <person name="Tateda K."/>
        </authorList>
    </citation>
    <scope>NUCLEOTIDE SEQUENCE [LARGE SCALE GENOMIC DNA]</scope>
    <source>
        <strain evidence="15">TUM19329</strain>
    </source>
</reference>
<dbReference type="PANTHER" id="PTHR43740:SF2">
    <property type="entry name" value="LEUCINE--TRNA LIGASE, MITOCHONDRIAL"/>
    <property type="match status" value="1"/>
</dbReference>
<proteinExistence type="inferred from homology"/>
<dbReference type="FunFam" id="3.40.50.620:FF:000056">
    <property type="entry name" value="Leucine--tRNA ligase"/>
    <property type="match status" value="1"/>
</dbReference>
<accession>A0A6F8T3M7</accession>
<evidence type="ECO:0000256" key="8">
    <source>
        <dbReference type="ARBA" id="ARBA00047469"/>
    </source>
</evidence>
<comment type="subcellular location">
    <subcellularLocation>
        <location evidence="9">Cytoplasm</location>
    </subcellularLocation>
</comment>
<dbReference type="KEGG" id="lant:TUM19329_16460"/>
<keyword evidence="2 9" id="KW-0963">Cytoplasm</keyword>
<name>A0A6F8T3M7_9GAMM</name>
<feature type="domain" description="Methionyl/Valyl/Leucyl/Isoleucyl-tRNA synthetase anticodon-binding" evidence="12">
    <location>
        <begin position="669"/>
        <end position="790"/>
    </location>
</feature>
<dbReference type="Gene3D" id="3.10.20.590">
    <property type="match status" value="1"/>
</dbReference>
<dbReference type="InterPro" id="IPR015413">
    <property type="entry name" value="Methionyl/Leucyl_tRNA_Synth"/>
</dbReference>
<dbReference type="Proteomes" id="UP000502894">
    <property type="component" value="Chromosome"/>
</dbReference>
<evidence type="ECO:0000256" key="2">
    <source>
        <dbReference type="ARBA" id="ARBA00022490"/>
    </source>
</evidence>
<comment type="catalytic activity">
    <reaction evidence="8 9">
        <text>tRNA(Leu) + L-leucine + ATP = L-leucyl-tRNA(Leu) + AMP + diphosphate</text>
        <dbReference type="Rhea" id="RHEA:11688"/>
        <dbReference type="Rhea" id="RHEA-COMP:9613"/>
        <dbReference type="Rhea" id="RHEA-COMP:9622"/>
        <dbReference type="ChEBI" id="CHEBI:30616"/>
        <dbReference type="ChEBI" id="CHEBI:33019"/>
        <dbReference type="ChEBI" id="CHEBI:57427"/>
        <dbReference type="ChEBI" id="CHEBI:78442"/>
        <dbReference type="ChEBI" id="CHEBI:78494"/>
        <dbReference type="ChEBI" id="CHEBI:456215"/>
        <dbReference type="EC" id="6.1.1.4"/>
    </reaction>
</comment>
<dbReference type="NCBIfam" id="TIGR00396">
    <property type="entry name" value="leuS_bact"/>
    <property type="match status" value="1"/>
</dbReference>
<dbReference type="InterPro" id="IPR001412">
    <property type="entry name" value="aa-tRNA-synth_I_CS"/>
</dbReference>
<evidence type="ECO:0000259" key="13">
    <source>
        <dbReference type="Pfam" id="PF09334"/>
    </source>
</evidence>
<dbReference type="SUPFAM" id="SSF50677">
    <property type="entry name" value="ValRS/IleRS/LeuRS editing domain"/>
    <property type="match status" value="1"/>
</dbReference>
<dbReference type="PANTHER" id="PTHR43740">
    <property type="entry name" value="LEUCYL-TRNA SYNTHETASE"/>
    <property type="match status" value="1"/>
</dbReference>
<dbReference type="PROSITE" id="PS00178">
    <property type="entry name" value="AA_TRNA_LIGASE_I"/>
    <property type="match status" value="1"/>
</dbReference>
<feature type="domain" description="Aminoacyl-tRNA synthetase class Ia" evidence="11">
    <location>
        <begin position="415"/>
        <end position="615"/>
    </location>
</feature>
<evidence type="ECO:0000256" key="1">
    <source>
        <dbReference type="ARBA" id="ARBA00005594"/>
    </source>
</evidence>
<dbReference type="RefSeq" id="WP_173236926.1">
    <property type="nucleotide sequence ID" value="NZ_AP022839.1"/>
</dbReference>
<evidence type="ECO:0000256" key="6">
    <source>
        <dbReference type="ARBA" id="ARBA00022917"/>
    </source>
</evidence>
<comment type="similarity">
    <text evidence="1 9 10">Belongs to the class-I aminoacyl-tRNA synthetase family.</text>
</comment>
<organism evidence="15 16">
    <name type="scientific">Legionella antarctica</name>
    <dbReference type="NCBI Taxonomy" id="2708020"/>
    <lineage>
        <taxon>Bacteria</taxon>
        <taxon>Pseudomonadati</taxon>
        <taxon>Pseudomonadota</taxon>
        <taxon>Gammaproteobacteria</taxon>
        <taxon>Legionellales</taxon>
        <taxon>Legionellaceae</taxon>
        <taxon>Legionella</taxon>
    </lineage>
</organism>
<evidence type="ECO:0000256" key="5">
    <source>
        <dbReference type="ARBA" id="ARBA00022840"/>
    </source>
</evidence>
<evidence type="ECO:0000313" key="16">
    <source>
        <dbReference type="Proteomes" id="UP000502894"/>
    </source>
</evidence>
<keyword evidence="7 9" id="KW-0030">Aminoacyl-tRNA synthetase</keyword>
<evidence type="ECO:0000256" key="7">
    <source>
        <dbReference type="ARBA" id="ARBA00023146"/>
    </source>
</evidence>
<dbReference type="SUPFAM" id="SSF52374">
    <property type="entry name" value="Nucleotidylyl transferase"/>
    <property type="match status" value="1"/>
</dbReference>
<dbReference type="Pfam" id="PF09334">
    <property type="entry name" value="tRNA-synt_1g"/>
    <property type="match status" value="1"/>
</dbReference>
<dbReference type="CDD" id="cd00812">
    <property type="entry name" value="LeuRS_core"/>
    <property type="match status" value="1"/>
</dbReference>
<dbReference type="SUPFAM" id="SSF47323">
    <property type="entry name" value="Anticodon-binding domain of a subclass of class I aminoacyl-tRNA synthetases"/>
    <property type="match status" value="1"/>
</dbReference>
<evidence type="ECO:0000313" key="15">
    <source>
        <dbReference type="EMBL" id="BCA95285.1"/>
    </source>
</evidence>
<dbReference type="PRINTS" id="PR00985">
    <property type="entry name" value="TRNASYNTHLEU"/>
</dbReference>
<protein>
    <recommendedName>
        <fullName evidence="9">Leucine--tRNA ligase</fullName>
        <ecNumber evidence="9">6.1.1.4</ecNumber>
    </recommendedName>
    <alternativeName>
        <fullName evidence="9">Leucyl-tRNA synthetase</fullName>
        <shortName evidence="9">LeuRS</shortName>
    </alternativeName>
</protein>
<feature type="short sequence motif" description="'HIGH' region" evidence="9">
    <location>
        <begin position="42"/>
        <end position="52"/>
    </location>
</feature>
<dbReference type="HAMAP" id="MF_00049_B">
    <property type="entry name" value="Leu_tRNA_synth_B"/>
    <property type="match status" value="1"/>
</dbReference>
<evidence type="ECO:0000259" key="11">
    <source>
        <dbReference type="Pfam" id="PF00133"/>
    </source>
</evidence>
<feature type="short sequence motif" description="'KMSKS' region" evidence="9">
    <location>
        <begin position="576"/>
        <end position="580"/>
    </location>
</feature>
<keyword evidence="16" id="KW-1185">Reference proteome</keyword>
<dbReference type="CDD" id="cd07958">
    <property type="entry name" value="Anticodon_Ia_Leu_BEm"/>
    <property type="match status" value="1"/>
</dbReference>
<evidence type="ECO:0000256" key="4">
    <source>
        <dbReference type="ARBA" id="ARBA00022741"/>
    </source>
</evidence>
<dbReference type="GO" id="GO:0005829">
    <property type="term" value="C:cytosol"/>
    <property type="evidence" value="ECO:0007669"/>
    <property type="project" value="TreeGrafter"/>
</dbReference>
<dbReference type="GO" id="GO:0005524">
    <property type="term" value="F:ATP binding"/>
    <property type="evidence" value="ECO:0007669"/>
    <property type="project" value="UniProtKB-UniRule"/>
</dbReference>
<dbReference type="Gene3D" id="1.10.730.10">
    <property type="entry name" value="Isoleucyl-tRNA Synthetase, Domain 1"/>
    <property type="match status" value="1"/>
</dbReference>
<dbReference type="InterPro" id="IPR025709">
    <property type="entry name" value="Leu_tRNA-synth_edit"/>
</dbReference>
<feature type="binding site" evidence="9">
    <location>
        <position position="579"/>
    </location>
    <ligand>
        <name>ATP</name>
        <dbReference type="ChEBI" id="CHEBI:30616"/>
    </ligand>
</feature>
<dbReference type="InterPro" id="IPR013155">
    <property type="entry name" value="M/V/L/I-tRNA-synth_anticd-bd"/>
</dbReference>
<dbReference type="EC" id="6.1.1.4" evidence="9"/>
<dbReference type="GO" id="GO:0006429">
    <property type="term" value="P:leucyl-tRNA aminoacylation"/>
    <property type="evidence" value="ECO:0007669"/>
    <property type="project" value="UniProtKB-UniRule"/>
</dbReference>
<dbReference type="InterPro" id="IPR009080">
    <property type="entry name" value="tRNAsynth_Ia_anticodon-bd"/>
</dbReference>